<evidence type="ECO:0000256" key="1">
    <source>
        <dbReference type="SAM" id="MobiDB-lite"/>
    </source>
</evidence>
<dbReference type="Proteomes" id="UP001296104">
    <property type="component" value="Unassembled WGS sequence"/>
</dbReference>
<feature type="region of interest" description="Disordered" evidence="1">
    <location>
        <begin position="348"/>
        <end position="420"/>
    </location>
</feature>
<organism evidence="2 3">
    <name type="scientific">Lecanosticta acicola</name>
    <dbReference type="NCBI Taxonomy" id="111012"/>
    <lineage>
        <taxon>Eukaryota</taxon>
        <taxon>Fungi</taxon>
        <taxon>Dikarya</taxon>
        <taxon>Ascomycota</taxon>
        <taxon>Pezizomycotina</taxon>
        <taxon>Dothideomycetes</taxon>
        <taxon>Dothideomycetidae</taxon>
        <taxon>Mycosphaerellales</taxon>
        <taxon>Mycosphaerellaceae</taxon>
        <taxon>Lecanosticta</taxon>
    </lineage>
</organism>
<accession>A0AAI8YT99</accession>
<name>A0AAI8YT99_9PEZI</name>
<evidence type="ECO:0000313" key="2">
    <source>
        <dbReference type="EMBL" id="CAK3846606.1"/>
    </source>
</evidence>
<reference evidence="2" key="1">
    <citation type="submission" date="2023-11" db="EMBL/GenBank/DDBJ databases">
        <authorList>
            <person name="Alioto T."/>
            <person name="Alioto T."/>
            <person name="Gomez Garrido J."/>
        </authorList>
    </citation>
    <scope>NUCLEOTIDE SEQUENCE</scope>
</reference>
<evidence type="ECO:0000313" key="3">
    <source>
        <dbReference type="Proteomes" id="UP001296104"/>
    </source>
</evidence>
<gene>
    <name evidence="2" type="ORF">LECACI_7A001584</name>
</gene>
<dbReference type="AlphaFoldDB" id="A0AAI8YT99"/>
<feature type="compositionally biased region" description="Polar residues" evidence="1">
    <location>
        <begin position="411"/>
        <end position="420"/>
    </location>
</feature>
<dbReference type="EMBL" id="CAVMBE010000006">
    <property type="protein sequence ID" value="CAK3846606.1"/>
    <property type="molecule type" value="Genomic_DNA"/>
</dbReference>
<proteinExistence type="predicted"/>
<comment type="caution">
    <text evidence="2">The sequence shown here is derived from an EMBL/GenBank/DDBJ whole genome shotgun (WGS) entry which is preliminary data.</text>
</comment>
<keyword evidence="3" id="KW-1185">Reference proteome</keyword>
<sequence>MDNEQPNEQTAVPQCHLWRMPQEIIDMIVDMAYAHKSGDCIKTIRAWNDEEIRRKKLGGHTYQIRPFKPKVDDFLVSKAFFALSAKAWFSVQTWEDGPTHKSSFFRSRLFYEYGTYVERPADSRLEGVVTCPRLHTAHIGMTTDNFDELILQEGLPASEQKLPWIDKLEAADFEKLKVTAALKKASGLREFSLRPVGYGYTKSDEDRQIWKDNVHALEEYVRPIVTGPKKLADEEYPKDCPRPLYAGSRVCWDTSDMLPEDFWKERSRAGGPFQVIARYKNLEDREVKAKELSGIYLERMLKLGVDADEMLRLAIELKNKEQHEKEEEEQCVEKSMVGAINEQCSSAIHDPTISDNTSVPSASQIETSSATEQSCDQLSTTTISTTGHRGADETREEYSADDKRDCGDPSENPSSNETLG</sequence>
<protein>
    <submittedName>
        <fullName evidence="2">Uncharacterized protein</fullName>
    </submittedName>
</protein>
<feature type="compositionally biased region" description="Polar residues" evidence="1">
    <location>
        <begin position="353"/>
        <end position="387"/>
    </location>
</feature>
<feature type="compositionally biased region" description="Basic and acidic residues" evidence="1">
    <location>
        <begin position="389"/>
        <end position="407"/>
    </location>
</feature>